<protein>
    <submittedName>
        <fullName evidence="2">Uncharacterized protein</fullName>
    </submittedName>
</protein>
<evidence type="ECO:0000313" key="2">
    <source>
        <dbReference type="EMBL" id="KAF9447862.1"/>
    </source>
</evidence>
<dbReference type="OrthoDB" id="2758521at2759"/>
<proteinExistence type="predicted"/>
<keyword evidence="1" id="KW-0732">Signal</keyword>
<comment type="caution">
    <text evidence="2">The sequence shown here is derived from an EMBL/GenBank/DDBJ whole genome shotgun (WGS) entry which is preliminary data.</text>
</comment>
<evidence type="ECO:0000313" key="3">
    <source>
        <dbReference type="Proteomes" id="UP000807342"/>
    </source>
</evidence>
<feature type="signal peptide" evidence="1">
    <location>
        <begin position="1"/>
        <end position="35"/>
    </location>
</feature>
<reference evidence="2" key="1">
    <citation type="submission" date="2020-11" db="EMBL/GenBank/DDBJ databases">
        <authorList>
            <consortium name="DOE Joint Genome Institute"/>
            <person name="Ahrendt S."/>
            <person name="Riley R."/>
            <person name="Andreopoulos W."/>
            <person name="Labutti K."/>
            <person name="Pangilinan J."/>
            <person name="Ruiz-Duenas F.J."/>
            <person name="Barrasa J.M."/>
            <person name="Sanchez-Garcia M."/>
            <person name="Camarero S."/>
            <person name="Miyauchi S."/>
            <person name="Serrano A."/>
            <person name="Linde D."/>
            <person name="Babiker R."/>
            <person name="Drula E."/>
            <person name="Ayuso-Fernandez I."/>
            <person name="Pacheco R."/>
            <person name="Padilla G."/>
            <person name="Ferreira P."/>
            <person name="Barriuso J."/>
            <person name="Kellner H."/>
            <person name="Castanera R."/>
            <person name="Alfaro M."/>
            <person name="Ramirez L."/>
            <person name="Pisabarro A.G."/>
            <person name="Kuo A."/>
            <person name="Tritt A."/>
            <person name="Lipzen A."/>
            <person name="He G."/>
            <person name="Yan M."/>
            <person name="Ng V."/>
            <person name="Cullen D."/>
            <person name="Martin F."/>
            <person name="Rosso M.-N."/>
            <person name="Henrissat B."/>
            <person name="Hibbett D."/>
            <person name="Martinez A.T."/>
            <person name="Grigoriev I.V."/>
        </authorList>
    </citation>
    <scope>NUCLEOTIDE SEQUENCE</scope>
    <source>
        <strain evidence="2">MF-IS2</strain>
    </source>
</reference>
<accession>A0A9P6C1K1</accession>
<dbReference type="AlphaFoldDB" id="A0A9P6C1K1"/>
<keyword evidence="3" id="KW-1185">Reference proteome</keyword>
<evidence type="ECO:0000256" key="1">
    <source>
        <dbReference type="SAM" id="SignalP"/>
    </source>
</evidence>
<feature type="chain" id="PRO_5040328586" evidence="1">
    <location>
        <begin position="36"/>
        <end position="196"/>
    </location>
</feature>
<dbReference type="EMBL" id="MU151182">
    <property type="protein sequence ID" value="KAF9447862.1"/>
    <property type="molecule type" value="Genomic_DNA"/>
</dbReference>
<organism evidence="2 3">
    <name type="scientific">Macrolepiota fuliginosa MF-IS2</name>
    <dbReference type="NCBI Taxonomy" id="1400762"/>
    <lineage>
        <taxon>Eukaryota</taxon>
        <taxon>Fungi</taxon>
        <taxon>Dikarya</taxon>
        <taxon>Basidiomycota</taxon>
        <taxon>Agaricomycotina</taxon>
        <taxon>Agaricomycetes</taxon>
        <taxon>Agaricomycetidae</taxon>
        <taxon>Agaricales</taxon>
        <taxon>Agaricineae</taxon>
        <taxon>Agaricaceae</taxon>
        <taxon>Macrolepiota</taxon>
    </lineage>
</organism>
<gene>
    <name evidence="2" type="ORF">P691DRAFT_670592</name>
</gene>
<dbReference type="Gene3D" id="2.60.120.260">
    <property type="entry name" value="Galactose-binding domain-like"/>
    <property type="match status" value="1"/>
</dbReference>
<name>A0A9P6C1K1_9AGAR</name>
<dbReference type="Proteomes" id="UP000807342">
    <property type="component" value="Unassembled WGS sequence"/>
</dbReference>
<sequence length="196" mass="21759">MPAGSISSHGPPSYSRFFTLSILLIFSIFLRPVSAGPRNYTIDDQLGDEITSHIPTYAPTFAWATQDCQGCGVDPDKNQLFDGTATSATFMPDKNISSNTVDFDFNGTAIYIFFTLFYNEGNGVTVNTECNFTVDSEPAVFFNHTGDPTKPANQVRDYKALVFSRTGLTLESHHMKISMSDVSYHVFLSFDYAMYT</sequence>